<dbReference type="AlphaFoldDB" id="A0A318UEV7"/>
<dbReference type="Gene3D" id="3.40.50.300">
    <property type="entry name" value="P-loop containing nucleotide triphosphate hydrolases"/>
    <property type="match status" value="1"/>
</dbReference>
<name>A0A318UEV7_9SPHI</name>
<dbReference type="InterPro" id="IPR027417">
    <property type="entry name" value="P-loop_NTPase"/>
</dbReference>
<dbReference type="Proteomes" id="UP000248198">
    <property type="component" value="Unassembled WGS sequence"/>
</dbReference>
<protein>
    <submittedName>
        <fullName evidence="3">Putative nucleotidyltransferase with HDIG domain</fullName>
    </submittedName>
</protein>
<dbReference type="SUPFAM" id="SSF52540">
    <property type="entry name" value="P-loop containing nucleoside triphosphate hydrolases"/>
    <property type="match status" value="1"/>
</dbReference>
<dbReference type="CDD" id="cd00077">
    <property type="entry name" value="HDc"/>
    <property type="match status" value="1"/>
</dbReference>
<dbReference type="Pfam" id="PF13671">
    <property type="entry name" value="AAA_33"/>
    <property type="match status" value="1"/>
</dbReference>
<dbReference type="Pfam" id="PF01966">
    <property type="entry name" value="HD"/>
    <property type="match status" value="1"/>
</dbReference>
<dbReference type="GO" id="GO:0000166">
    <property type="term" value="F:nucleotide binding"/>
    <property type="evidence" value="ECO:0007669"/>
    <property type="project" value="UniProtKB-KW"/>
</dbReference>
<gene>
    <name evidence="3" type="ORF">B0O44_103147</name>
</gene>
<evidence type="ECO:0000313" key="4">
    <source>
        <dbReference type="Proteomes" id="UP000248198"/>
    </source>
</evidence>
<dbReference type="PANTHER" id="PTHR47545">
    <property type="entry name" value="MULTIFUNCTIONAL CCA PROTEIN"/>
    <property type="match status" value="1"/>
</dbReference>
<feature type="domain" description="HD" evidence="2">
    <location>
        <begin position="54"/>
        <end position="137"/>
    </location>
</feature>
<keyword evidence="4" id="KW-1185">Reference proteome</keyword>
<dbReference type="RefSeq" id="WP_245943631.1">
    <property type="nucleotide sequence ID" value="NZ_QKLU01000003.1"/>
</dbReference>
<dbReference type="PANTHER" id="PTHR47545:SF1">
    <property type="entry name" value="MULTIFUNCTIONAL CCA PROTEIN"/>
    <property type="match status" value="1"/>
</dbReference>
<accession>A0A318UEV7</accession>
<organism evidence="3 4">
    <name type="scientific">Pedobacter nutrimenti</name>
    <dbReference type="NCBI Taxonomy" id="1241337"/>
    <lineage>
        <taxon>Bacteria</taxon>
        <taxon>Pseudomonadati</taxon>
        <taxon>Bacteroidota</taxon>
        <taxon>Sphingobacteriia</taxon>
        <taxon>Sphingobacteriales</taxon>
        <taxon>Sphingobacteriaceae</taxon>
        <taxon>Pedobacter</taxon>
    </lineage>
</organism>
<keyword evidence="1" id="KW-0547">Nucleotide-binding</keyword>
<proteinExistence type="predicted"/>
<dbReference type="InterPro" id="IPR006674">
    <property type="entry name" value="HD_domain"/>
</dbReference>
<dbReference type="InterPro" id="IPR050124">
    <property type="entry name" value="tRNA_CCA-adding_enzyme"/>
</dbReference>
<keyword evidence="3" id="KW-0808">Transferase</keyword>
<dbReference type="InterPro" id="IPR003607">
    <property type="entry name" value="HD/PDEase_dom"/>
</dbReference>
<dbReference type="NCBIfam" id="TIGR00277">
    <property type="entry name" value="HDIG"/>
    <property type="match status" value="1"/>
</dbReference>
<sequence>MKEVVMWTISENKQWADLESRFDWVRHMKEVPQDPRYHAEGDVAIHTQMVLKALQNEPAFQQLSAQNQEILWAAALLHDVEKYTTTVHETDGSITSNGHARKGAQFARQLLYFNEPAPFAIREQIVGLIRYHGLPIWLFEKPNPLKALVKASLEVNLEWLCLLAKADMLGRICNDQEEMLYRVACFEEYCKENQCWGNARRFESEQAQMYYMQNEDAYLDYIPFEAQGAEVILMCGLPGAGKDSYVKAHYNDWPIISLDGIRNERRILPTDKAGNGRVIQEAKERARVFLRKQQSFVWNATNTTSQMRMQLIDLFLTYNAKINIVYIEVPYHSLHNQNKNREDVVPAGVLDKLVRKLEVPALWEAHKVVYQIR</sequence>
<reference evidence="3 4" key="1">
    <citation type="submission" date="2018-06" db="EMBL/GenBank/DDBJ databases">
        <title>Genomic Encyclopedia of Archaeal and Bacterial Type Strains, Phase II (KMG-II): from individual species to whole genera.</title>
        <authorList>
            <person name="Goeker M."/>
        </authorList>
    </citation>
    <scope>NUCLEOTIDE SEQUENCE [LARGE SCALE GENOMIC DNA]</scope>
    <source>
        <strain evidence="3 4">DSM 27372</strain>
    </source>
</reference>
<dbReference type="InterPro" id="IPR006675">
    <property type="entry name" value="HDIG_dom"/>
</dbReference>
<dbReference type="SUPFAM" id="SSF109604">
    <property type="entry name" value="HD-domain/PDEase-like"/>
    <property type="match status" value="1"/>
</dbReference>
<evidence type="ECO:0000313" key="3">
    <source>
        <dbReference type="EMBL" id="PYF74701.1"/>
    </source>
</evidence>
<dbReference type="Gene3D" id="1.10.3090.10">
    <property type="entry name" value="cca-adding enzyme, domain 2"/>
    <property type="match status" value="1"/>
</dbReference>
<evidence type="ECO:0000256" key="1">
    <source>
        <dbReference type="ARBA" id="ARBA00022741"/>
    </source>
</evidence>
<evidence type="ECO:0000259" key="2">
    <source>
        <dbReference type="Pfam" id="PF01966"/>
    </source>
</evidence>
<dbReference type="EMBL" id="QKLU01000003">
    <property type="protein sequence ID" value="PYF74701.1"/>
    <property type="molecule type" value="Genomic_DNA"/>
</dbReference>
<dbReference type="GO" id="GO:0016740">
    <property type="term" value="F:transferase activity"/>
    <property type="evidence" value="ECO:0007669"/>
    <property type="project" value="UniProtKB-KW"/>
</dbReference>
<comment type="caution">
    <text evidence="3">The sequence shown here is derived from an EMBL/GenBank/DDBJ whole genome shotgun (WGS) entry which is preliminary data.</text>
</comment>